<dbReference type="GO" id="GO:0046872">
    <property type="term" value="F:metal ion binding"/>
    <property type="evidence" value="ECO:0007669"/>
    <property type="project" value="UniProtKB-KW"/>
</dbReference>
<protein>
    <recommendedName>
        <fullName evidence="8">Glycoside hydrolase/deacetylase ChbG (UPF0249 family)</fullName>
    </recommendedName>
</protein>
<dbReference type="GO" id="GO:0005975">
    <property type="term" value="P:carbohydrate metabolic process"/>
    <property type="evidence" value="ECO:0007669"/>
    <property type="project" value="InterPro"/>
</dbReference>
<dbReference type="OrthoDB" id="9774177at2"/>
<comment type="caution">
    <text evidence="6">The sequence shown here is derived from an EMBL/GenBank/DDBJ whole genome shotgun (WGS) entry which is preliminary data.</text>
</comment>
<evidence type="ECO:0008006" key="8">
    <source>
        <dbReference type="Google" id="ProtNLM"/>
    </source>
</evidence>
<evidence type="ECO:0000256" key="4">
    <source>
        <dbReference type="ARBA" id="ARBA00022842"/>
    </source>
</evidence>
<evidence type="ECO:0000256" key="1">
    <source>
        <dbReference type="ARBA" id="ARBA00001946"/>
    </source>
</evidence>
<dbReference type="CDD" id="cd10802">
    <property type="entry name" value="YdjC_TTHB029_like"/>
    <property type="match status" value="1"/>
</dbReference>
<dbReference type="GO" id="GO:0016787">
    <property type="term" value="F:hydrolase activity"/>
    <property type="evidence" value="ECO:0007669"/>
    <property type="project" value="UniProtKB-KW"/>
</dbReference>
<evidence type="ECO:0000313" key="6">
    <source>
        <dbReference type="EMBL" id="TYP72507.1"/>
    </source>
</evidence>
<dbReference type="Pfam" id="PF04794">
    <property type="entry name" value="YdjC"/>
    <property type="match status" value="1"/>
</dbReference>
<dbReference type="RefSeq" id="WP_148931131.1">
    <property type="nucleotide sequence ID" value="NZ_VNHS01000008.1"/>
</dbReference>
<reference evidence="6 7" key="1">
    <citation type="submission" date="2019-07" db="EMBL/GenBank/DDBJ databases">
        <title>Genomic Encyclopedia of Type Strains, Phase III (KMG-III): the genomes of soil and plant-associated and newly described type strains.</title>
        <authorList>
            <person name="Whitman W."/>
        </authorList>
    </citation>
    <scope>NUCLEOTIDE SEQUENCE [LARGE SCALE GENOMIC DNA]</scope>
    <source>
        <strain evidence="6 7">BL24</strain>
    </source>
</reference>
<evidence type="ECO:0000313" key="7">
    <source>
        <dbReference type="Proteomes" id="UP000323257"/>
    </source>
</evidence>
<accession>A0A5S5BZP1</accession>
<dbReference type="AlphaFoldDB" id="A0A5S5BZP1"/>
<keyword evidence="3" id="KW-0378">Hydrolase</keyword>
<dbReference type="InterPro" id="IPR006879">
    <property type="entry name" value="YdjC-like"/>
</dbReference>
<dbReference type="Proteomes" id="UP000323257">
    <property type="component" value="Unassembled WGS sequence"/>
</dbReference>
<comment type="cofactor">
    <cofactor evidence="1">
        <name>Mg(2+)</name>
        <dbReference type="ChEBI" id="CHEBI:18420"/>
    </cofactor>
</comment>
<evidence type="ECO:0000256" key="5">
    <source>
        <dbReference type="ARBA" id="ARBA00023277"/>
    </source>
</evidence>
<gene>
    <name evidence="6" type="ORF">BCM02_108162</name>
</gene>
<dbReference type="GO" id="GO:0019213">
    <property type="term" value="F:deacetylase activity"/>
    <property type="evidence" value="ECO:0007669"/>
    <property type="project" value="TreeGrafter"/>
</dbReference>
<evidence type="ECO:0000256" key="2">
    <source>
        <dbReference type="ARBA" id="ARBA00022723"/>
    </source>
</evidence>
<keyword evidence="2" id="KW-0479">Metal-binding</keyword>
<keyword evidence="7" id="KW-1185">Reference proteome</keyword>
<sequence length="303" mass="33798">MTTAERLGFGPQDRLLIVNADDFGLCHAVNQGIQSLLSDGIVSSATLMTPCGWAREAALWSARHRHLDVGVHLTFTSEWDAVKWGPVFRGGSTQSLVTDEGYFHKDAKSFERFADPAEVRLELVAQIEMALALGVELTHADNHMGSLYGIQTGRHFIEEVFEVCEEYGLPFRLPRNLLLEDGQVAPPELASQAGRMAQLADEKGVVVLDYLLGLPFRGAPGETYESFKAQMIALLRNLHPGVSEVIIHPSLVTDELMAFHGEPLRRGMEMELFRDPDIRRTIAEEGILPVRWRDLRELQRAKG</sequence>
<keyword evidence="5" id="KW-0119">Carbohydrate metabolism</keyword>
<organism evidence="6 7">
    <name type="scientific">Paenibacillus methanolicus</name>
    <dbReference type="NCBI Taxonomy" id="582686"/>
    <lineage>
        <taxon>Bacteria</taxon>
        <taxon>Bacillati</taxon>
        <taxon>Bacillota</taxon>
        <taxon>Bacilli</taxon>
        <taxon>Bacillales</taxon>
        <taxon>Paenibacillaceae</taxon>
        <taxon>Paenibacillus</taxon>
    </lineage>
</organism>
<dbReference type="Gene3D" id="3.20.20.370">
    <property type="entry name" value="Glycoside hydrolase/deacetylase"/>
    <property type="match status" value="1"/>
</dbReference>
<dbReference type="PANTHER" id="PTHR31609">
    <property type="entry name" value="YDJC DEACETYLASE FAMILY MEMBER"/>
    <property type="match status" value="1"/>
</dbReference>
<name>A0A5S5BZP1_9BACL</name>
<dbReference type="SUPFAM" id="SSF88713">
    <property type="entry name" value="Glycoside hydrolase/deacetylase"/>
    <property type="match status" value="1"/>
</dbReference>
<dbReference type="EMBL" id="VNHS01000008">
    <property type="protein sequence ID" value="TYP72507.1"/>
    <property type="molecule type" value="Genomic_DNA"/>
</dbReference>
<dbReference type="InterPro" id="IPR011330">
    <property type="entry name" value="Glyco_hydro/deAcase_b/a-brl"/>
</dbReference>
<evidence type="ECO:0000256" key="3">
    <source>
        <dbReference type="ARBA" id="ARBA00022801"/>
    </source>
</evidence>
<keyword evidence="4" id="KW-0460">Magnesium</keyword>
<dbReference type="PANTHER" id="PTHR31609:SF1">
    <property type="entry name" value="CARBOHYDRATE DEACETYLASE"/>
    <property type="match status" value="1"/>
</dbReference>
<proteinExistence type="predicted"/>